<dbReference type="InterPro" id="IPR011701">
    <property type="entry name" value="MFS"/>
</dbReference>
<comment type="subcellular location">
    <subcellularLocation>
        <location evidence="1">Membrane</location>
        <topology evidence="1">Multi-pass membrane protein</topology>
    </subcellularLocation>
</comment>
<organism evidence="8 9">
    <name type="scientific">Niabella pedocola</name>
    <dbReference type="NCBI Taxonomy" id="1752077"/>
    <lineage>
        <taxon>Bacteria</taxon>
        <taxon>Pseudomonadati</taxon>
        <taxon>Bacteroidota</taxon>
        <taxon>Chitinophagia</taxon>
        <taxon>Chitinophagales</taxon>
        <taxon>Chitinophagaceae</taxon>
        <taxon>Niabella</taxon>
    </lineage>
</organism>
<dbReference type="InterPro" id="IPR036259">
    <property type="entry name" value="MFS_trans_sf"/>
</dbReference>
<feature type="transmembrane region" description="Helical" evidence="6">
    <location>
        <begin position="304"/>
        <end position="325"/>
    </location>
</feature>
<feature type="transmembrane region" description="Helical" evidence="6">
    <location>
        <begin position="46"/>
        <end position="66"/>
    </location>
</feature>
<feature type="transmembrane region" description="Helical" evidence="6">
    <location>
        <begin position="168"/>
        <end position="187"/>
    </location>
</feature>
<feature type="transmembrane region" description="Helical" evidence="6">
    <location>
        <begin position="337"/>
        <end position="360"/>
    </location>
</feature>
<keyword evidence="9" id="KW-1185">Reference proteome</keyword>
<evidence type="ECO:0000256" key="4">
    <source>
        <dbReference type="ARBA" id="ARBA00022989"/>
    </source>
</evidence>
<feature type="transmembrane region" description="Helical" evidence="6">
    <location>
        <begin position="101"/>
        <end position="119"/>
    </location>
</feature>
<feature type="transmembrane region" description="Helical" evidence="6">
    <location>
        <begin position="140"/>
        <end position="162"/>
    </location>
</feature>
<name>A0ABS8PPI0_9BACT</name>
<dbReference type="PANTHER" id="PTHR23502:SF132">
    <property type="entry name" value="POLYAMINE TRANSPORTER 2-RELATED"/>
    <property type="match status" value="1"/>
</dbReference>
<feature type="transmembrane region" description="Helical" evidence="6">
    <location>
        <begin position="78"/>
        <end position="95"/>
    </location>
</feature>
<keyword evidence="2" id="KW-0813">Transport</keyword>
<keyword evidence="4 6" id="KW-1133">Transmembrane helix</keyword>
<dbReference type="Pfam" id="PF07690">
    <property type="entry name" value="MFS_1"/>
    <property type="match status" value="1"/>
</dbReference>
<dbReference type="RefSeq" id="WP_231004276.1">
    <property type="nucleotide sequence ID" value="NZ_JAJNEC010000005.1"/>
</dbReference>
<evidence type="ECO:0000313" key="8">
    <source>
        <dbReference type="EMBL" id="MCD2423005.1"/>
    </source>
</evidence>
<evidence type="ECO:0000259" key="7">
    <source>
        <dbReference type="PROSITE" id="PS50850"/>
    </source>
</evidence>
<feature type="transmembrane region" description="Helical" evidence="6">
    <location>
        <begin position="216"/>
        <end position="239"/>
    </location>
</feature>
<dbReference type="Proteomes" id="UP001199816">
    <property type="component" value="Unassembled WGS sequence"/>
</dbReference>
<feature type="transmembrane region" description="Helical" evidence="6">
    <location>
        <begin position="372"/>
        <end position="393"/>
    </location>
</feature>
<evidence type="ECO:0000256" key="5">
    <source>
        <dbReference type="ARBA" id="ARBA00023136"/>
    </source>
</evidence>
<evidence type="ECO:0000256" key="6">
    <source>
        <dbReference type="SAM" id="Phobius"/>
    </source>
</evidence>
<feature type="transmembrane region" description="Helical" evidence="6">
    <location>
        <begin position="245"/>
        <end position="268"/>
    </location>
</feature>
<dbReference type="PANTHER" id="PTHR23502">
    <property type="entry name" value="MAJOR FACILITATOR SUPERFAMILY"/>
    <property type="match status" value="1"/>
</dbReference>
<dbReference type="EMBL" id="JAJNEC010000005">
    <property type="protein sequence ID" value="MCD2423005.1"/>
    <property type="molecule type" value="Genomic_DNA"/>
</dbReference>
<keyword evidence="5 6" id="KW-0472">Membrane</keyword>
<evidence type="ECO:0000256" key="2">
    <source>
        <dbReference type="ARBA" id="ARBA00022448"/>
    </source>
</evidence>
<dbReference type="SUPFAM" id="SSF103473">
    <property type="entry name" value="MFS general substrate transporter"/>
    <property type="match status" value="1"/>
</dbReference>
<feature type="domain" description="Major facilitator superfamily (MFS) profile" evidence="7">
    <location>
        <begin position="12"/>
        <end position="397"/>
    </location>
</feature>
<comment type="caution">
    <text evidence="8">The sequence shown here is derived from an EMBL/GenBank/DDBJ whole genome shotgun (WGS) entry which is preliminary data.</text>
</comment>
<evidence type="ECO:0000256" key="1">
    <source>
        <dbReference type="ARBA" id="ARBA00004141"/>
    </source>
</evidence>
<proteinExistence type="predicted"/>
<dbReference type="Gene3D" id="1.20.1720.10">
    <property type="entry name" value="Multidrug resistance protein D"/>
    <property type="match status" value="1"/>
</dbReference>
<feature type="transmembrane region" description="Helical" evidence="6">
    <location>
        <begin position="280"/>
        <end position="298"/>
    </location>
</feature>
<evidence type="ECO:0000256" key="3">
    <source>
        <dbReference type="ARBA" id="ARBA00022692"/>
    </source>
</evidence>
<reference evidence="8 9" key="1">
    <citation type="submission" date="2021-11" db="EMBL/GenBank/DDBJ databases">
        <title>Genomic of Niabella pedocola.</title>
        <authorList>
            <person name="Wu T."/>
        </authorList>
    </citation>
    <scope>NUCLEOTIDE SEQUENCE [LARGE SCALE GENOMIC DNA]</scope>
    <source>
        <strain evidence="8 9">JCM 31011</strain>
    </source>
</reference>
<dbReference type="PROSITE" id="PS50850">
    <property type="entry name" value="MFS"/>
    <property type="match status" value="1"/>
</dbReference>
<sequence length="403" mass="44830">MRKINNGQTGMPTILAFLLIPISGLAMDVYIPSFPKMVEALHTTPAAIRLTMTVYLVSYGVSQLFVGSLVDSFGRYRIGMTALALFVLTNFVITALNSIDWLLVIRAIQGVLIALIMVAKRSFFIDVYEDEKQKHYTSMLSIVWSAAPILAPFLGGYLEHFLGWKSNFYFLGIYALVLLVLEGIFSGETLKERRPFRLPLILNTYRELLTARDFSYGILILGFSYSMVIVFNMAAPFIIENVFHYTAVATGYSALVSGLALLGGGLLGKWLIRKPFFRKLRNGLLVQLGIAMVMYLAAPYFHHIVFMMVFVALLHFQMGYIYNSYFTYCLTRFPQMAGISGGVTSGGSYMVTATASYGLVSVLNVYDVSGLSASYIIFSLLIGIMLLLVYPVIANRSPRSLTV</sequence>
<feature type="transmembrane region" description="Helical" evidence="6">
    <location>
        <begin position="12"/>
        <end position="34"/>
    </location>
</feature>
<accession>A0ABS8PPI0</accession>
<evidence type="ECO:0000313" key="9">
    <source>
        <dbReference type="Proteomes" id="UP001199816"/>
    </source>
</evidence>
<keyword evidence="3 6" id="KW-0812">Transmembrane</keyword>
<protein>
    <submittedName>
        <fullName evidence="8">MFS transporter</fullName>
    </submittedName>
</protein>
<gene>
    <name evidence="8" type="ORF">LQ567_09545</name>
</gene>
<dbReference type="InterPro" id="IPR020846">
    <property type="entry name" value="MFS_dom"/>
</dbReference>